<gene>
    <name evidence="3" type="ORF">OU415_28965</name>
</gene>
<dbReference type="RefSeq" id="WP_270952516.1">
    <property type="nucleotide sequence ID" value="NZ_JAQGLA010000069.1"/>
</dbReference>
<name>A0ABT4V6A1_9PSEU</name>
<dbReference type="Gene3D" id="3.30.2140.10">
    <property type="entry name" value="Arylamine N-acetyltransferase"/>
    <property type="match status" value="1"/>
</dbReference>
<dbReference type="Gene3D" id="2.40.128.150">
    <property type="entry name" value="Cysteine proteinases"/>
    <property type="match status" value="1"/>
</dbReference>
<evidence type="ECO:0000313" key="3">
    <source>
        <dbReference type="EMBL" id="MDA3629494.1"/>
    </source>
</evidence>
<dbReference type="EMBL" id="JAQGLA010000069">
    <property type="protein sequence ID" value="MDA3629494.1"/>
    <property type="molecule type" value="Genomic_DNA"/>
</dbReference>
<evidence type="ECO:0000313" key="4">
    <source>
        <dbReference type="Proteomes" id="UP001210380"/>
    </source>
</evidence>
<evidence type="ECO:0000256" key="1">
    <source>
        <dbReference type="ARBA" id="ARBA00006547"/>
    </source>
</evidence>
<dbReference type="SUPFAM" id="SSF54001">
    <property type="entry name" value="Cysteine proteinases"/>
    <property type="match status" value="1"/>
</dbReference>
<evidence type="ECO:0000256" key="2">
    <source>
        <dbReference type="RuleBase" id="RU003452"/>
    </source>
</evidence>
<dbReference type="Pfam" id="PF00797">
    <property type="entry name" value="Acetyltransf_2"/>
    <property type="match status" value="1"/>
</dbReference>
<sequence>MGKHANDEWRIGDVDLDDYLARIGHPAVAGPSAEVLRSLHEAHVQAIPFENLDVVLGRYPAVELAAINDKLVHRKRGGYCFEHALLFAAVLERLGFDVERRMARVHAEGSGYRTHMMLRVRVDGADYLADVGFGAGMLSPMPLEDGAEVDQAGWRHRIVRRGPLWSLQKAGESGWEELHASDAQPQRLSDYEVANHYVATHPKSPFVGKPVVFRLAPGVSRKLVGDELTAEHASGEVEVEEVAPDQLGDVLRGLGISLPEEDVEVLRRASESTVEKELTSSNVEVP</sequence>
<proteinExistence type="inferred from homology"/>
<dbReference type="PANTHER" id="PTHR11786:SF0">
    <property type="entry name" value="ARYLAMINE N-ACETYLTRANSFERASE 4-RELATED"/>
    <property type="match status" value="1"/>
</dbReference>
<comment type="similarity">
    <text evidence="1 2">Belongs to the arylamine N-acetyltransferase family.</text>
</comment>
<dbReference type="InterPro" id="IPR038765">
    <property type="entry name" value="Papain-like_cys_pep_sf"/>
</dbReference>
<dbReference type="InterPro" id="IPR001447">
    <property type="entry name" value="Arylamine_N-AcTrfase"/>
</dbReference>
<accession>A0ABT4V6A1</accession>
<dbReference type="Proteomes" id="UP001210380">
    <property type="component" value="Unassembled WGS sequence"/>
</dbReference>
<dbReference type="PRINTS" id="PR01543">
    <property type="entry name" value="ANATRNSFRASE"/>
</dbReference>
<protein>
    <submittedName>
        <fullName evidence="3">Arylamine N-acetyltransferase</fullName>
    </submittedName>
</protein>
<organism evidence="3 4">
    <name type="scientific">Saccharopolyspora oryzae</name>
    <dbReference type="NCBI Taxonomy" id="2997343"/>
    <lineage>
        <taxon>Bacteria</taxon>
        <taxon>Bacillati</taxon>
        <taxon>Actinomycetota</taxon>
        <taxon>Actinomycetes</taxon>
        <taxon>Pseudonocardiales</taxon>
        <taxon>Pseudonocardiaceae</taxon>
        <taxon>Saccharopolyspora</taxon>
    </lineage>
</organism>
<comment type="caution">
    <text evidence="3">The sequence shown here is derived from an EMBL/GenBank/DDBJ whole genome shotgun (WGS) entry which is preliminary data.</text>
</comment>
<keyword evidence="4" id="KW-1185">Reference proteome</keyword>
<reference evidence="3 4" key="1">
    <citation type="submission" date="2022-11" db="EMBL/GenBank/DDBJ databases">
        <title>Draft genome sequence of Saccharopolyspora sp. WRP15-2 isolated from rhizosphere soils of wild rice in Thailand.</title>
        <authorList>
            <person name="Duangmal K."/>
            <person name="Kammanee S."/>
            <person name="Muangham S."/>
        </authorList>
    </citation>
    <scope>NUCLEOTIDE SEQUENCE [LARGE SCALE GENOMIC DNA]</scope>
    <source>
        <strain evidence="3 4">WRP15-2</strain>
    </source>
</reference>
<dbReference type="PANTHER" id="PTHR11786">
    <property type="entry name" value="N-HYDROXYARYLAMINE O-ACETYLTRANSFERASE"/>
    <property type="match status" value="1"/>
</dbReference>